<evidence type="ECO:0000259" key="2">
    <source>
        <dbReference type="PROSITE" id="PS51194"/>
    </source>
</evidence>
<dbReference type="Pfam" id="PF00271">
    <property type="entry name" value="Helicase_C"/>
    <property type="match status" value="1"/>
</dbReference>
<dbReference type="PANTHER" id="PTHR47396">
    <property type="entry name" value="TYPE I RESTRICTION ENZYME ECOKI R PROTEIN"/>
    <property type="match status" value="1"/>
</dbReference>
<accession>A0A8S5MZQ3</accession>
<dbReference type="SMART" id="SM00490">
    <property type="entry name" value="HELICc"/>
    <property type="match status" value="1"/>
</dbReference>
<dbReference type="PROSITE" id="PS51192">
    <property type="entry name" value="HELICASE_ATP_BIND_1"/>
    <property type="match status" value="1"/>
</dbReference>
<feature type="domain" description="Helicase ATP-binding" evidence="1">
    <location>
        <begin position="18"/>
        <end position="156"/>
    </location>
</feature>
<name>A0A8S5MZQ3_9CAUD</name>
<dbReference type="PANTHER" id="PTHR47396:SF1">
    <property type="entry name" value="ATP-DEPENDENT HELICASE IRC3-RELATED"/>
    <property type="match status" value="1"/>
</dbReference>
<dbReference type="PROSITE" id="PS51194">
    <property type="entry name" value="HELICASE_CTER"/>
    <property type="match status" value="1"/>
</dbReference>
<dbReference type="InterPro" id="IPR014001">
    <property type="entry name" value="Helicase_ATP-bd"/>
</dbReference>
<dbReference type="SMART" id="SM00487">
    <property type="entry name" value="DEXDc"/>
    <property type="match status" value="1"/>
</dbReference>
<dbReference type="GO" id="GO:0016787">
    <property type="term" value="F:hydrolase activity"/>
    <property type="evidence" value="ECO:0007669"/>
    <property type="project" value="InterPro"/>
</dbReference>
<protein>
    <submittedName>
        <fullName evidence="3">Chromatin remodeling complex ATPase</fullName>
    </submittedName>
</protein>
<dbReference type="EMBL" id="BK015029">
    <property type="protein sequence ID" value="DAD87833.1"/>
    <property type="molecule type" value="Genomic_DNA"/>
</dbReference>
<feature type="domain" description="Helicase C-terminal" evidence="2">
    <location>
        <begin position="209"/>
        <end position="375"/>
    </location>
</feature>
<evidence type="ECO:0000313" key="3">
    <source>
        <dbReference type="EMBL" id="DAD87833.1"/>
    </source>
</evidence>
<proteinExistence type="predicted"/>
<dbReference type="GO" id="GO:0003677">
    <property type="term" value="F:DNA binding"/>
    <property type="evidence" value="ECO:0007669"/>
    <property type="project" value="InterPro"/>
</dbReference>
<dbReference type="InterPro" id="IPR050742">
    <property type="entry name" value="Helicase_Restrict-Modif_Enz"/>
</dbReference>
<sequence length="457" mass="52494">MKLILRNYQETIVNNCRESFKNGYKKLCCVLPCGAGKTAIFCYLAYLNTIKKPNNRVLILLHRKELLKQTIEAFQAFQISTDHINIAMIQSFKNTLKNSVKPYSLIIIDECHHATSSSFKTVLNAYSKTALIGFTATPARLDGKPLGAIFDRLIVGVDYSYLIQNNYLVDYDYFSPDLNFNFSEWKLKSGDFDTKDNALHLDKKAIYGDILKYIDLSKKTIIYSPTVDYSKKLEAQINEHFKSSVAREFNATTPQNERNEIISSFKNGKIKILINVDLIGEGFNVPSCDCVFLLRATQSLTLYIQQAGRALRSDPNNPNKRASIFDFVGNIYRFGFPDAPRVWSLSNTIKNTHKHETAHDSLIIKTCPNCLRSFVPSQMLPNRCCPFCNASVPLNIREIKIQDKKELTLIKRNQLIENRRQRGKCRTFQQLKKLGEEKNYKCPAQWAFYVLKNRKKI</sequence>
<dbReference type="InterPro" id="IPR001650">
    <property type="entry name" value="Helicase_C-like"/>
</dbReference>
<dbReference type="Pfam" id="PF04851">
    <property type="entry name" value="ResIII"/>
    <property type="match status" value="1"/>
</dbReference>
<dbReference type="InterPro" id="IPR027417">
    <property type="entry name" value="P-loop_NTPase"/>
</dbReference>
<organism evidence="3">
    <name type="scientific">Siphoviridae sp. ct43U4</name>
    <dbReference type="NCBI Taxonomy" id="2826285"/>
    <lineage>
        <taxon>Viruses</taxon>
        <taxon>Duplodnaviria</taxon>
        <taxon>Heunggongvirae</taxon>
        <taxon>Uroviricota</taxon>
        <taxon>Caudoviricetes</taxon>
    </lineage>
</organism>
<dbReference type="SUPFAM" id="SSF52540">
    <property type="entry name" value="P-loop containing nucleoside triphosphate hydrolases"/>
    <property type="match status" value="1"/>
</dbReference>
<dbReference type="GO" id="GO:0005524">
    <property type="term" value="F:ATP binding"/>
    <property type="evidence" value="ECO:0007669"/>
    <property type="project" value="InterPro"/>
</dbReference>
<reference evidence="3" key="1">
    <citation type="journal article" date="2021" name="Proc. Natl. Acad. Sci. U.S.A.">
        <title>A Catalog of Tens of Thousands of Viruses from Human Metagenomes Reveals Hidden Associations with Chronic Diseases.</title>
        <authorList>
            <person name="Tisza M.J."/>
            <person name="Buck C.B."/>
        </authorList>
    </citation>
    <scope>NUCLEOTIDE SEQUENCE</scope>
    <source>
        <strain evidence="3">Ct43U4</strain>
    </source>
</reference>
<dbReference type="Gene3D" id="3.40.50.300">
    <property type="entry name" value="P-loop containing nucleotide triphosphate hydrolases"/>
    <property type="match status" value="2"/>
</dbReference>
<dbReference type="InterPro" id="IPR006935">
    <property type="entry name" value="Helicase/UvrB_N"/>
</dbReference>
<evidence type="ECO:0000259" key="1">
    <source>
        <dbReference type="PROSITE" id="PS51192"/>
    </source>
</evidence>